<reference evidence="14" key="1">
    <citation type="journal article" date="2006" name="PLoS Biol.">
        <title>Macronuclear genome sequence of the ciliate Tetrahymena thermophila, a model eukaryote.</title>
        <authorList>
            <person name="Eisen J.A."/>
            <person name="Coyne R.S."/>
            <person name="Wu M."/>
            <person name="Wu D."/>
            <person name="Thiagarajan M."/>
            <person name="Wortman J.R."/>
            <person name="Badger J.H."/>
            <person name="Ren Q."/>
            <person name="Amedeo P."/>
            <person name="Jones K.M."/>
            <person name="Tallon L.J."/>
            <person name="Delcher A.L."/>
            <person name="Salzberg S.L."/>
            <person name="Silva J.C."/>
            <person name="Haas B.J."/>
            <person name="Majoros W.H."/>
            <person name="Farzad M."/>
            <person name="Carlton J.M."/>
            <person name="Smith R.K. Jr."/>
            <person name="Garg J."/>
            <person name="Pearlman R.E."/>
            <person name="Karrer K.M."/>
            <person name="Sun L."/>
            <person name="Manning G."/>
            <person name="Elde N.C."/>
            <person name="Turkewitz A.P."/>
            <person name="Asai D.J."/>
            <person name="Wilkes D.E."/>
            <person name="Wang Y."/>
            <person name="Cai H."/>
            <person name="Collins K."/>
            <person name="Stewart B.A."/>
            <person name="Lee S.R."/>
            <person name="Wilamowska K."/>
            <person name="Weinberg Z."/>
            <person name="Ruzzo W.L."/>
            <person name="Wloga D."/>
            <person name="Gaertig J."/>
            <person name="Frankel J."/>
            <person name="Tsao C.-C."/>
            <person name="Gorovsky M.A."/>
            <person name="Keeling P.J."/>
            <person name="Waller R.F."/>
            <person name="Patron N.J."/>
            <person name="Cherry J.M."/>
            <person name="Stover N.A."/>
            <person name="Krieger C.J."/>
            <person name="del Toro C."/>
            <person name="Ryder H.F."/>
            <person name="Williamson S.C."/>
            <person name="Barbeau R.A."/>
            <person name="Hamilton E.P."/>
            <person name="Orias E."/>
        </authorList>
    </citation>
    <scope>NUCLEOTIDE SEQUENCE [LARGE SCALE GENOMIC DNA]</scope>
    <source>
        <strain evidence="14">SB210</strain>
    </source>
</reference>
<evidence type="ECO:0000256" key="4">
    <source>
        <dbReference type="ARBA" id="ARBA00022679"/>
    </source>
</evidence>
<feature type="region of interest" description="Disordered" evidence="11">
    <location>
        <begin position="500"/>
        <end position="585"/>
    </location>
</feature>
<evidence type="ECO:0000313" key="13">
    <source>
        <dbReference type="EMBL" id="EAR99285.2"/>
    </source>
</evidence>
<dbReference type="PANTHER" id="PTHR44899:SF3">
    <property type="entry name" value="SERINE_THREONINE-PROTEIN KINASE NEK1"/>
    <property type="match status" value="1"/>
</dbReference>
<dbReference type="Proteomes" id="UP000009168">
    <property type="component" value="Unassembled WGS sequence"/>
</dbReference>
<dbReference type="RefSeq" id="XP_001019530.2">
    <property type="nucleotide sequence ID" value="XM_001019530.2"/>
</dbReference>
<accession>Q23RV4</accession>
<keyword evidence="5 10" id="KW-0547">Nucleotide-binding</keyword>
<keyword evidence="4" id="KW-0808">Transferase</keyword>
<dbReference type="KEGG" id="tet:TTHERM_00628440"/>
<feature type="domain" description="Protein kinase" evidence="12">
    <location>
        <begin position="6"/>
        <end position="262"/>
    </location>
</feature>
<dbReference type="GeneID" id="7846220"/>
<dbReference type="Gene3D" id="3.30.200.20">
    <property type="entry name" value="Phosphorylase Kinase, domain 1"/>
    <property type="match status" value="1"/>
</dbReference>
<keyword evidence="14" id="KW-1185">Reference proteome</keyword>
<dbReference type="FunFam" id="3.30.200.20:FF:000097">
    <property type="entry name" value="Probable serine/threonine-protein kinase nek1"/>
    <property type="match status" value="1"/>
</dbReference>
<feature type="region of interest" description="Disordered" evidence="11">
    <location>
        <begin position="373"/>
        <end position="446"/>
    </location>
</feature>
<dbReference type="Gene3D" id="1.10.510.10">
    <property type="entry name" value="Transferase(Phosphotransferase) domain 1"/>
    <property type="match status" value="1"/>
</dbReference>
<evidence type="ECO:0000259" key="12">
    <source>
        <dbReference type="PROSITE" id="PS50011"/>
    </source>
</evidence>
<dbReference type="AlphaFoldDB" id="Q23RV4"/>
<dbReference type="eggNOG" id="KOG0589">
    <property type="taxonomic scope" value="Eukaryota"/>
</dbReference>
<evidence type="ECO:0000256" key="7">
    <source>
        <dbReference type="ARBA" id="ARBA00022840"/>
    </source>
</evidence>
<dbReference type="OrthoDB" id="248923at2759"/>
<dbReference type="PROSITE" id="PS50011">
    <property type="entry name" value="PROTEIN_KINASE_DOM"/>
    <property type="match status" value="1"/>
</dbReference>
<feature type="compositionally biased region" description="Polar residues" evidence="11">
    <location>
        <begin position="522"/>
        <end position="542"/>
    </location>
</feature>
<feature type="region of interest" description="Disordered" evidence="11">
    <location>
        <begin position="669"/>
        <end position="691"/>
    </location>
</feature>
<gene>
    <name evidence="13" type="ORF">TTHERM_00628440</name>
</gene>
<dbReference type="Pfam" id="PF00069">
    <property type="entry name" value="Pkinase"/>
    <property type="match status" value="1"/>
</dbReference>
<evidence type="ECO:0000256" key="9">
    <source>
        <dbReference type="ARBA" id="ARBA00048679"/>
    </source>
</evidence>
<dbReference type="HOGENOM" id="CLU_000288_183_0_1"/>
<feature type="compositionally biased region" description="Polar residues" evidence="11">
    <location>
        <begin position="373"/>
        <end position="385"/>
    </location>
</feature>
<sequence>MSLKDFQIVQKLGEGAYSSVYKVKRYGDGQEYALKKVKLQNLSEKEKQNALNEVRILASIRANNIVGYKEAFLDEMSNSLCIIMEYANNGDLFQKIVDHQKKGQLFPEQEIWNIFIQMVKGIKSLHDLKIFHRDLKSANVFLNKDGTVKLGDMNVSKVAKKGLLYTQTGTPYYASPEVWKDQPYDAKSDIWSLGCVLYEMTTLKPPFRAEDMEGLYKKVIRGYYPRIPPHFSQDLANVIRALLQVAPHLRPSADKILQLPAVIKRVNDSHLLEVDEGVPFLLTTIRVPKNLHYLTDRLPKPNYAPLKMKKIEKQRFLQTLAGYRGERNASPMDDDEQSQASQIITQTQTQQQEKGQQQILHLPKINPKVQKNLPSAQAAPTQDTGSHNNSQLISNNNNNGSSNYIGSNHKDKDSDANSINQSIINDHNSIKKKKKKQPEYDQNSSVVSATNINKDISLLISSPQNAGANQQNKPQKKDYNDKQKYEVLEVIRQIKYYDYPQQGAPKGSKQYQQSSQGSIQSLAQVQGQSVHQHQAQYDSLSPNRRKKNDNLNLLDIEGESKPLLKKNRKNPSIHNSPNNKYDDISVSSKNPVLEESNKLPSIGITKLPKIQGLAGNQGIDSKLLAIQQPKIVNDKENQKIREISRAYKVNINQLDDIKDRYRSIKRMEQSKSKQYVLKNSSLPSSNQQQLEIGGNQKYYNYSLVDPSSGQHSKNK</sequence>
<dbReference type="InParanoid" id="Q23RV4"/>
<dbReference type="InterPro" id="IPR000719">
    <property type="entry name" value="Prot_kinase_dom"/>
</dbReference>
<dbReference type="EC" id="2.7.11.1" evidence="2"/>
<dbReference type="InterPro" id="IPR051131">
    <property type="entry name" value="NEK_Ser/Thr_kinase_NIMA"/>
</dbReference>
<name>Q23RV4_TETTS</name>
<dbReference type="PROSITE" id="PS00108">
    <property type="entry name" value="PROTEIN_KINASE_ST"/>
    <property type="match status" value="1"/>
</dbReference>
<evidence type="ECO:0000256" key="10">
    <source>
        <dbReference type="PROSITE-ProRule" id="PRU10141"/>
    </source>
</evidence>
<feature type="compositionally biased region" description="Low complexity" evidence="11">
    <location>
        <begin position="679"/>
        <end position="690"/>
    </location>
</feature>
<feature type="binding site" evidence="10">
    <location>
        <position position="35"/>
    </location>
    <ligand>
        <name>ATP</name>
        <dbReference type="ChEBI" id="CHEBI:30616"/>
    </ligand>
</feature>
<comment type="similarity">
    <text evidence="1">Belongs to the protein kinase superfamily. NEK Ser/Thr protein kinase family. NIMA subfamily.</text>
</comment>
<feature type="compositionally biased region" description="Low complexity" evidence="11">
    <location>
        <begin position="386"/>
        <end position="407"/>
    </location>
</feature>
<feature type="region of interest" description="Disordered" evidence="11">
    <location>
        <begin position="326"/>
        <end position="357"/>
    </location>
</feature>
<evidence type="ECO:0000256" key="5">
    <source>
        <dbReference type="ARBA" id="ARBA00022741"/>
    </source>
</evidence>
<feature type="compositionally biased region" description="Low complexity" evidence="11">
    <location>
        <begin position="338"/>
        <end position="357"/>
    </location>
</feature>
<dbReference type="PANTHER" id="PTHR44899">
    <property type="entry name" value="CAMK FAMILY PROTEIN KINASE"/>
    <property type="match status" value="1"/>
</dbReference>
<proteinExistence type="inferred from homology"/>
<evidence type="ECO:0000256" key="6">
    <source>
        <dbReference type="ARBA" id="ARBA00022777"/>
    </source>
</evidence>
<keyword evidence="7 10" id="KW-0067">ATP-binding</keyword>
<dbReference type="SMART" id="SM00220">
    <property type="entry name" value="S_TKc"/>
    <property type="match status" value="1"/>
</dbReference>
<keyword evidence="6 13" id="KW-0418">Kinase</keyword>
<evidence type="ECO:0000256" key="11">
    <source>
        <dbReference type="SAM" id="MobiDB-lite"/>
    </source>
</evidence>
<protein>
    <recommendedName>
        <fullName evidence="2">non-specific serine/threonine protein kinase</fullName>
        <ecNumber evidence="2">2.7.11.1</ecNumber>
    </recommendedName>
</protein>
<comment type="catalytic activity">
    <reaction evidence="8">
        <text>L-threonyl-[protein] + ATP = O-phospho-L-threonyl-[protein] + ADP + H(+)</text>
        <dbReference type="Rhea" id="RHEA:46608"/>
        <dbReference type="Rhea" id="RHEA-COMP:11060"/>
        <dbReference type="Rhea" id="RHEA-COMP:11605"/>
        <dbReference type="ChEBI" id="CHEBI:15378"/>
        <dbReference type="ChEBI" id="CHEBI:30013"/>
        <dbReference type="ChEBI" id="CHEBI:30616"/>
        <dbReference type="ChEBI" id="CHEBI:61977"/>
        <dbReference type="ChEBI" id="CHEBI:456216"/>
        <dbReference type="EC" id="2.7.11.1"/>
    </reaction>
</comment>
<dbReference type="InterPro" id="IPR008271">
    <property type="entry name" value="Ser/Thr_kinase_AS"/>
</dbReference>
<organism evidence="13 14">
    <name type="scientific">Tetrahymena thermophila (strain SB210)</name>
    <dbReference type="NCBI Taxonomy" id="312017"/>
    <lineage>
        <taxon>Eukaryota</taxon>
        <taxon>Sar</taxon>
        <taxon>Alveolata</taxon>
        <taxon>Ciliophora</taxon>
        <taxon>Intramacronucleata</taxon>
        <taxon>Oligohymenophorea</taxon>
        <taxon>Hymenostomatida</taxon>
        <taxon>Tetrahymenina</taxon>
        <taxon>Tetrahymenidae</taxon>
        <taxon>Tetrahymena</taxon>
    </lineage>
</organism>
<dbReference type="InterPro" id="IPR011009">
    <property type="entry name" value="Kinase-like_dom_sf"/>
</dbReference>
<dbReference type="GO" id="GO:0005524">
    <property type="term" value="F:ATP binding"/>
    <property type="evidence" value="ECO:0007669"/>
    <property type="project" value="UniProtKB-UniRule"/>
</dbReference>
<evidence type="ECO:0000256" key="1">
    <source>
        <dbReference type="ARBA" id="ARBA00010886"/>
    </source>
</evidence>
<feature type="compositionally biased region" description="Polar residues" evidence="11">
    <location>
        <begin position="572"/>
        <end position="585"/>
    </location>
</feature>
<feature type="compositionally biased region" description="Polar residues" evidence="11">
    <location>
        <begin position="416"/>
        <end position="427"/>
    </location>
</feature>
<dbReference type="EMBL" id="GG662641">
    <property type="protein sequence ID" value="EAR99285.2"/>
    <property type="molecule type" value="Genomic_DNA"/>
</dbReference>
<feature type="region of interest" description="Disordered" evidence="11">
    <location>
        <begin position="462"/>
        <end position="482"/>
    </location>
</feature>
<feature type="compositionally biased region" description="Low complexity" evidence="11">
    <location>
        <begin position="506"/>
        <end position="521"/>
    </location>
</feature>
<feature type="compositionally biased region" description="Polar residues" evidence="11">
    <location>
        <begin position="462"/>
        <end position="473"/>
    </location>
</feature>
<dbReference type="SUPFAM" id="SSF56112">
    <property type="entry name" value="Protein kinase-like (PK-like)"/>
    <property type="match status" value="1"/>
</dbReference>
<keyword evidence="3" id="KW-0723">Serine/threonine-protein kinase</keyword>
<comment type="catalytic activity">
    <reaction evidence="9">
        <text>L-seryl-[protein] + ATP = O-phospho-L-seryl-[protein] + ADP + H(+)</text>
        <dbReference type="Rhea" id="RHEA:17989"/>
        <dbReference type="Rhea" id="RHEA-COMP:9863"/>
        <dbReference type="Rhea" id="RHEA-COMP:11604"/>
        <dbReference type="ChEBI" id="CHEBI:15378"/>
        <dbReference type="ChEBI" id="CHEBI:29999"/>
        <dbReference type="ChEBI" id="CHEBI:30616"/>
        <dbReference type="ChEBI" id="CHEBI:83421"/>
        <dbReference type="ChEBI" id="CHEBI:456216"/>
        <dbReference type="EC" id="2.7.11.1"/>
    </reaction>
</comment>
<dbReference type="PROSITE" id="PS00107">
    <property type="entry name" value="PROTEIN_KINASE_ATP"/>
    <property type="match status" value="1"/>
</dbReference>
<dbReference type="InterPro" id="IPR017441">
    <property type="entry name" value="Protein_kinase_ATP_BS"/>
</dbReference>
<evidence type="ECO:0000256" key="2">
    <source>
        <dbReference type="ARBA" id="ARBA00012513"/>
    </source>
</evidence>
<dbReference type="CDD" id="cd08530">
    <property type="entry name" value="STKc_CNK2-like"/>
    <property type="match status" value="1"/>
</dbReference>
<evidence type="ECO:0000313" key="14">
    <source>
        <dbReference type="Proteomes" id="UP000009168"/>
    </source>
</evidence>
<evidence type="ECO:0000256" key="3">
    <source>
        <dbReference type="ARBA" id="ARBA00022527"/>
    </source>
</evidence>
<evidence type="ECO:0000256" key="8">
    <source>
        <dbReference type="ARBA" id="ARBA00047899"/>
    </source>
</evidence>
<dbReference type="GO" id="GO:0004674">
    <property type="term" value="F:protein serine/threonine kinase activity"/>
    <property type="evidence" value="ECO:0007669"/>
    <property type="project" value="UniProtKB-KW"/>
</dbReference>